<evidence type="ECO:0000259" key="7">
    <source>
        <dbReference type="Pfam" id="PF08221"/>
    </source>
</evidence>
<evidence type="ECO:0000256" key="2">
    <source>
        <dbReference type="ARBA" id="ARBA00022478"/>
    </source>
</evidence>
<feature type="domain" description="RNA polymerase III subunit RPC82-related helix-turn-helix" evidence="7">
    <location>
        <begin position="12"/>
        <end position="67"/>
    </location>
</feature>
<protein>
    <recommendedName>
        <fullName evidence="5">DNA-directed RNA polymerase III subunit RPC3</fullName>
        <shortName evidence="5">RNA polymerase III subunit C3</shortName>
    </recommendedName>
</protein>
<dbReference type="Gene3D" id="1.10.10.10">
    <property type="entry name" value="Winged helix-like DNA-binding domain superfamily/Winged helix DNA-binding domain"/>
    <property type="match status" value="4"/>
</dbReference>
<name>A0AAW1RKS4_9CHLO</name>
<dbReference type="AlphaFoldDB" id="A0AAW1RKS4"/>
<dbReference type="Proteomes" id="UP001445335">
    <property type="component" value="Unassembled WGS sequence"/>
</dbReference>
<dbReference type="InterPro" id="IPR055207">
    <property type="entry name" value="POLR3C_WHD"/>
</dbReference>
<feature type="region of interest" description="Disordered" evidence="6">
    <location>
        <begin position="226"/>
        <end position="246"/>
    </location>
</feature>
<dbReference type="Pfam" id="PF08221">
    <property type="entry name" value="HTH_9"/>
    <property type="match status" value="1"/>
</dbReference>
<evidence type="ECO:0000256" key="4">
    <source>
        <dbReference type="ARBA" id="ARBA00023242"/>
    </source>
</evidence>
<dbReference type="GO" id="GO:0005666">
    <property type="term" value="C:RNA polymerase III complex"/>
    <property type="evidence" value="ECO:0007669"/>
    <property type="project" value="UniProtKB-UniRule"/>
</dbReference>
<dbReference type="GO" id="GO:0003697">
    <property type="term" value="F:single-stranded DNA binding"/>
    <property type="evidence" value="ECO:0007669"/>
    <property type="project" value="UniProtKB-UniRule"/>
</dbReference>
<reference evidence="9 10" key="1">
    <citation type="journal article" date="2024" name="Nat. Commun.">
        <title>Phylogenomics reveals the evolutionary origins of lichenization in chlorophyte algae.</title>
        <authorList>
            <person name="Puginier C."/>
            <person name="Libourel C."/>
            <person name="Otte J."/>
            <person name="Skaloud P."/>
            <person name="Haon M."/>
            <person name="Grisel S."/>
            <person name="Petersen M."/>
            <person name="Berrin J.G."/>
            <person name="Delaux P.M."/>
            <person name="Dal Grande F."/>
            <person name="Keller J."/>
        </authorList>
    </citation>
    <scope>NUCLEOTIDE SEQUENCE [LARGE SCALE GENOMIC DNA]</scope>
    <source>
        <strain evidence="9 10">SAG 245.80</strain>
    </source>
</reference>
<evidence type="ECO:0000313" key="9">
    <source>
        <dbReference type="EMBL" id="KAK9834278.1"/>
    </source>
</evidence>
<evidence type="ECO:0000256" key="5">
    <source>
        <dbReference type="RuleBase" id="RU367076"/>
    </source>
</evidence>
<keyword evidence="4 5" id="KW-0539">Nucleus</keyword>
<comment type="subcellular location">
    <subcellularLocation>
        <location evidence="1 5">Nucleus</location>
    </subcellularLocation>
</comment>
<keyword evidence="10" id="KW-1185">Reference proteome</keyword>
<dbReference type="PANTHER" id="PTHR12949">
    <property type="entry name" value="RNA POLYMERASE III DNA DIRECTED -RELATED"/>
    <property type="match status" value="1"/>
</dbReference>
<feature type="domain" description="DNA-directed RNA polymerase III subunit RPC3 winged-helix" evidence="8">
    <location>
        <begin position="373"/>
        <end position="449"/>
    </location>
</feature>
<feature type="compositionally biased region" description="Basic and acidic residues" evidence="6">
    <location>
        <begin position="235"/>
        <end position="245"/>
    </location>
</feature>
<evidence type="ECO:0000259" key="8">
    <source>
        <dbReference type="Pfam" id="PF22536"/>
    </source>
</evidence>
<evidence type="ECO:0000256" key="3">
    <source>
        <dbReference type="ARBA" id="ARBA00023163"/>
    </source>
</evidence>
<comment type="caution">
    <text evidence="9">The sequence shown here is derived from an EMBL/GenBank/DDBJ whole genome shotgun (WGS) entry which is preliminary data.</text>
</comment>
<proteinExistence type="inferred from homology"/>
<dbReference type="InterPro" id="IPR036388">
    <property type="entry name" value="WH-like_DNA-bd_sf"/>
</dbReference>
<keyword evidence="2 5" id="KW-0240">DNA-directed RNA polymerase</keyword>
<comment type="subunit">
    <text evidence="5">Component of the RNA polymerase III (Pol III) complex consisting of 17 subunits.</text>
</comment>
<dbReference type="InterPro" id="IPR013197">
    <property type="entry name" value="RNA_pol_III_RPC82-rel_HTH"/>
</dbReference>
<dbReference type="Pfam" id="PF22536">
    <property type="entry name" value="WHD_POLR3C"/>
    <property type="match status" value="1"/>
</dbReference>
<evidence type="ECO:0000313" key="10">
    <source>
        <dbReference type="Proteomes" id="UP001445335"/>
    </source>
</evidence>
<sequence>MAELHRPEASRLARMLVKEHFGEAVEAAFAALLLRGQQRLPELEKSSGLSTDLLKKTVLVLMQHSLAIAYKVVPEAGPLHYIYRASVAEALHFMRKPFILRCVEEDNADKDELNSSVCQQITQALLENGRLRYDQLLLYVAKQQEAEERELAETVQACFLKLLHLQQLERAFPCDLPPPVDPKRVAAMRAKKPPKQGTLEEQRMLADMAVEAAYAAYSSERFQAPDFAAPPFHPKPGDKRGRGDEAAEPVLFRLNYEEFTRRARYEQCVEIVETMHGKESGQLVSALLRAGAGQAAEAAEGESPALTAHEVVAATRGKHDYPAWDKHAVLSALRQLEAEDTGVLVNHEEAGRAYVKFALATGRVLEMAQDRMIDKVVHDRHGLIGLRVFRLLRDKKQLEQKQVAEQAVLPPKEANVVLYTLLKGGFVSIQDIPKLPDHAASRTFFTWSVNRAAVVSKMIGEYLKAAGNIRARLDFAFNQHSQVLKLLMGPNAEAASRQLTAAQRAGVAEFRRTKLVLEGRFLALDPMFALYFD</sequence>
<accession>A0AAW1RKS4</accession>
<dbReference type="PANTHER" id="PTHR12949:SF0">
    <property type="entry name" value="DNA-DIRECTED RNA POLYMERASE III SUBUNIT RPC3"/>
    <property type="match status" value="1"/>
</dbReference>
<gene>
    <name evidence="9" type="ORF">WJX81_002845</name>
</gene>
<dbReference type="EMBL" id="JALJOU010000032">
    <property type="protein sequence ID" value="KAK9834278.1"/>
    <property type="molecule type" value="Genomic_DNA"/>
</dbReference>
<comment type="function">
    <text evidence="5">DNA-dependent RNA polymerase catalyzes the transcription of DNA into RNA using the four ribonucleoside triphosphates as substrates. Specific core component of RNA polymerase III which synthesizes small RNAs, such as 5S rRNA and tRNAs.</text>
</comment>
<evidence type="ECO:0000256" key="6">
    <source>
        <dbReference type="SAM" id="MobiDB-lite"/>
    </source>
</evidence>
<comment type="similarity">
    <text evidence="5">Belongs to the eukaryotic RPC3/POLR3C RNA polymerase subunit family.</text>
</comment>
<organism evidence="9 10">
    <name type="scientific">Elliptochloris bilobata</name>
    <dbReference type="NCBI Taxonomy" id="381761"/>
    <lineage>
        <taxon>Eukaryota</taxon>
        <taxon>Viridiplantae</taxon>
        <taxon>Chlorophyta</taxon>
        <taxon>core chlorophytes</taxon>
        <taxon>Trebouxiophyceae</taxon>
        <taxon>Trebouxiophyceae incertae sedis</taxon>
        <taxon>Elliptochloris clade</taxon>
        <taxon>Elliptochloris</taxon>
    </lineage>
</organism>
<dbReference type="InterPro" id="IPR039748">
    <property type="entry name" value="RPC3"/>
</dbReference>
<keyword evidence="3 5" id="KW-0804">Transcription</keyword>
<evidence type="ECO:0000256" key="1">
    <source>
        <dbReference type="ARBA" id="ARBA00004123"/>
    </source>
</evidence>